<comment type="function">
    <text evidence="8">Catalyzes the condensation of pantoate with beta-alanine in an ATP-dependent reaction via a pantoyl-adenylate intermediate.</text>
</comment>
<feature type="binding site" evidence="8">
    <location>
        <begin position="185"/>
        <end position="188"/>
    </location>
    <ligand>
        <name>ATP</name>
        <dbReference type="ChEBI" id="CHEBI:30616"/>
    </ligand>
</feature>
<accession>A0A9D1MNY6</accession>
<keyword evidence="8" id="KW-0963">Cytoplasm</keyword>
<dbReference type="InterPro" id="IPR003721">
    <property type="entry name" value="Pantoate_ligase"/>
</dbReference>
<feature type="binding site" evidence="8">
    <location>
        <position position="177"/>
    </location>
    <ligand>
        <name>ATP</name>
        <dbReference type="ChEBI" id="CHEBI:30616"/>
    </ligand>
</feature>
<feature type="binding site" evidence="8">
    <location>
        <begin position="148"/>
        <end position="151"/>
    </location>
    <ligand>
        <name>ATP</name>
        <dbReference type="ChEBI" id="CHEBI:30616"/>
    </ligand>
</feature>
<keyword evidence="5 8" id="KW-0547">Nucleotide-binding</keyword>
<dbReference type="Gene3D" id="3.30.1300.10">
    <property type="entry name" value="Pantoate-beta-alanine ligase, C-terminal domain"/>
    <property type="match status" value="1"/>
</dbReference>
<dbReference type="InterPro" id="IPR042176">
    <property type="entry name" value="Pantoate_ligase_C"/>
</dbReference>
<dbReference type="GO" id="GO:0004592">
    <property type="term" value="F:pantoate-beta-alanine ligase activity"/>
    <property type="evidence" value="ECO:0007669"/>
    <property type="project" value="UniProtKB-UniRule"/>
</dbReference>
<dbReference type="InterPro" id="IPR014729">
    <property type="entry name" value="Rossmann-like_a/b/a_fold"/>
</dbReference>
<dbReference type="Pfam" id="PF02569">
    <property type="entry name" value="Pantoate_ligase"/>
    <property type="match status" value="1"/>
</dbReference>
<dbReference type="GO" id="GO:0005829">
    <property type="term" value="C:cytosol"/>
    <property type="evidence" value="ECO:0007669"/>
    <property type="project" value="TreeGrafter"/>
</dbReference>
<dbReference type="GO" id="GO:0015940">
    <property type="term" value="P:pantothenate biosynthetic process"/>
    <property type="evidence" value="ECO:0007669"/>
    <property type="project" value="UniProtKB-UniRule"/>
</dbReference>
<organism evidence="9 10">
    <name type="scientific">Candidatus Avacidaminococcus intestinavium</name>
    <dbReference type="NCBI Taxonomy" id="2840684"/>
    <lineage>
        <taxon>Bacteria</taxon>
        <taxon>Bacillati</taxon>
        <taxon>Bacillota</taxon>
        <taxon>Negativicutes</taxon>
        <taxon>Acidaminococcales</taxon>
        <taxon>Acidaminococcaceae</taxon>
        <taxon>Acidaminococcaceae incertae sedis</taxon>
        <taxon>Candidatus Avacidaminococcus</taxon>
    </lineage>
</organism>
<keyword evidence="6 8" id="KW-0067">ATP-binding</keyword>
<dbReference type="PANTHER" id="PTHR21299">
    <property type="entry name" value="CYTIDYLATE KINASE/PANTOATE-BETA-ALANINE LIGASE"/>
    <property type="match status" value="1"/>
</dbReference>
<dbReference type="PANTHER" id="PTHR21299:SF1">
    <property type="entry name" value="PANTOATE--BETA-ALANINE LIGASE"/>
    <property type="match status" value="1"/>
</dbReference>
<comment type="similarity">
    <text evidence="2 8">Belongs to the pantothenate synthetase family.</text>
</comment>
<feature type="binding site" evidence="8">
    <location>
        <position position="61"/>
    </location>
    <ligand>
        <name>(R)-pantoate</name>
        <dbReference type="ChEBI" id="CHEBI:15980"/>
    </ligand>
</feature>
<dbReference type="AlphaFoldDB" id="A0A9D1MNY6"/>
<evidence type="ECO:0000256" key="7">
    <source>
        <dbReference type="ARBA" id="ARBA00048258"/>
    </source>
</evidence>
<dbReference type="HAMAP" id="MF_00158">
    <property type="entry name" value="PanC"/>
    <property type="match status" value="1"/>
</dbReference>
<dbReference type="SUPFAM" id="SSF52374">
    <property type="entry name" value="Nucleotidylyl transferase"/>
    <property type="match status" value="1"/>
</dbReference>
<comment type="subcellular location">
    <subcellularLocation>
        <location evidence="8">Cytoplasm</location>
    </subcellularLocation>
</comment>
<feature type="binding site" evidence="8">
    <location>
        <position position="154"/>
    </location>
    <ligand>
        <name>(R)-pantoate</name>
        <dbReference type="ChEBI" id="CHEBI:15980"/>
    </ligand>
</feature>
<dbReference type="GO" id="GO:0005524">
    <property type="term" value="F:ATP binding"/>
    <property type="evidence" value="ECO:0007669"/>
    <property type="project" value="UniProtKB-KW"/>
</dbReference>
<evidence type="ECO:0000256" key="8">
    <source>
        <dbReference type="HAMAP-Rule" id="MF_00158"/>
    </source>
</evidence>
<sequence>MIVCHTVDELRNKIKQVCKAGASIGLVPTMGALHEGHAALIKAAVENNDFVVVTIFVNPTQFGPTEDLDSYPRTLDADLSLAKQLGASLVFAPSAQAMYPSEEMTWVEVTGNLTKVLCGSSRPTHFRGVATIVSKLFNLVKPTRAYFGQKDAQQVQVLKRMVKDLFFDVELVIMPIIREADGLAKSSRNAYLSKEERQAALVLGRSLEKAQEQFKQGERKAKAFIDFVSGEIAKERLAKIDYVAVYQLPDLKQPSAIINGQSLLAVAVYFGQTRLIDNCILEER</sequence>
<evidence type="ECO:0000256" key="1">
    <source>
        <dbReference type="ARBA" id="ARBA00004990"/>
    </source>
</evidence>
<comment type="miscellaneous">
    <text evidence="8">The reaction proceeds by a bi uni uni bi ping pong mechanism.</text>
</comment>
<evidence type="ECO:0000313" key="10">
    <source>
        <dbReference type="Proteomes" id="UP000824099"/>
    </source>
</evidence>
<evidence type="ECO:0000256" key="3">
    <source>
        <dbReference type="ARBA" id="ARBA00022598"/>
    </source>
</evidence>
<evidence type="ECO:0000256" key="2">
    <source>
        <dbReference type="ARBA" id="ARBA00009256"/>
    </source>
</evidence>
<proteinExistence type="inferred from homology"/>
<evidence type="ECO:0000256" key="4">
    <source>
        <dbReference type="ARBA" id="ARBA00022655"/>
    </source>
</evidence>
<comment type="pathway">
    <text evidence="1 8">Cofactor biosynthesis; (R)-pantothenate biosynthesis; (R)-pantothenate from (R)-pantoate and beta-alanine: step 1/1.</text>
</comment>
<dbReference type="NCBIfam" id="TIGR00018">
    <property type="entry name" value="panC"/>
    <property type="match status" value="1"/>
</dbReference>
<evidence type="ECO:0000256" key="5">
    <source>
        <dbReference type="ARBA" id="ARBA00022741"/>
    </source>
</evidence>
<feature type="binding site" evidence="8">
    <location>
        <position position="61"/>
    </location>
    <ligand>
        <name>beta-alanine</name>
        <dbReference type="ChEBI" id="CHEBI:57966"/>
    </ligand>
</feature>
<name>A0A9D1MNY6_9FIRM</name>
<reference evidence="9" key="2">
    <citation type="journal article" date="2021" name="PeerJ">
        <title>Extensive microbial diversity within the chicken gut microbiome revealed by metagenomics and culture.</title>
        <authorList>
            <person name="Gilroy R."/>
            <person name="Ravi A."/>
            <person name="Getino M."/>
            <person name="Pursley I."/>
            <person name="Horton D.L."/>
            <person name="Alikhan N.F."/>
            <person name="Baker D."/>
            <person name="Gharbi K."/>
            <person name="Hall N."/>
            <person name="Watson M."/>
            <person name="Adriaenssens E.M."/>
            <person name="Foster-Nyarko E."/>
            <person name="Jarju S."/>
            <person name="Secka A."/>
            <person name="Antonio M."/>
            <person name="Oren A."/>
            <person name="Chaudhuri R.R."/>
            <person name="La Ragione R."/>
            <person name="Hildebrand F."/>
            <person name="Pallen M.J."/>
        </authorList>
    </citation>
    <scope>NUCLEOTIDE SEQUENCE</scope>
    <source>
        <strain evidence="9">CHK160-1198</strain>
    </source>
</reference>
<comment type="caution">
    <text evidence="9">The sequence shown here is derived from an EMBL/GenBank/DDBJ whole genome shotgun (WGS) entry which is preliminary data.</text>
</comment>
<evidence type="ECO:0000256" key="6">
    <source>
        <dbReference type="ARBA" id="ARBA00022840"/>
    </source>
</evidence>
<gene>
    <name evidence="8" type="primary">panC</name>
    <name evidence="9" type="ORF">IAB06_02770</name>
</gene>
<feature type="active site" description="Proton donor" evidence="8">
    <location>
        <position position="37"/>
    </location>
</feature>
<feature type="binding site" evidence="8">
    <location>
        <begin position="30"/>
        <end position="37"/>
    </location>
    <ligand>
        <name>ATP</name>
        <dbReference type="ChEBI" id="CHEBI:30616"/>
    </ligand>
</feature>
<reference evidence="9" key="1">
    <citation type="submission" date="2020-10" db="EMBL/GenBank/DDBJ databases">
        <authorList>
            <person name="Gilroy R."/>
        </authorList>
    </citation>
    <scope>NUCLEOTIDE SEQUENCE</scope>
    <source>
        <strain evidence="9">CHK160-1198</strain>
    </source>
</reference>
<dbReference type="CDD" id="cd00560">
    <property type="entry name" value="PanC"/>
    <property type="match status" value="1"/>
</dbReference>
<keyword evidence="4 8" id="KW-0566">Pantothenate biosynthesis</keyword>
<dbReference type="FunFam" id="3.40.50.620:FF:000013">
    <property type="entry name" value="Pantothenate synthetase"/>
    <property type="match status" value="1"/>
</dbReference>
<dbReference type="EMBL" id="DVNI01000040">
    <property type="protein sequence ID" value="HIU63955.1"/>
    <property type="molecule type" value="Genomic_DNA"/>
</dbReference>
<dbReference type="Proteomes" id="UP000824099">
    <property type="component" value="Unassembled WGS sequence"/>
</dbReference>
<comment type="subunit">
    <text evidence="8">Homodimer.</text>
</comment>
<comment type="catalytic activity">
    <reaction evidence="7 8">
        <text>(R)-pantoate + beta-alanine + ATP = (R)-pantothenate + AMP + diphosphate + H(+)</text>
        <dbReference type="Rhea" id="RHEA:10912"/>
        <dbReference type="ChEBI" id="CHEBI:15378"/>
        <dbReference type="ChEBI" id="CHEBI:15980"/>
        <dbReference type="ChEBI" id="CHEBI:29032"/>
        <dbReference type="ChEBI" id="CHEBI:30616"/>
        <dbReference type="ChEBI" id="CHEBI:33019"/>
        <dbReference type="ChEBI" id="CHEBI:57966"/>
        <dbReference type="ChEBI" id="CHEBI:456215"/>
        <dbReference type="EC" id="6.3.2.1"/>
    </reaction>
</comment>
<protein>
    <recommendedName>
        <fullName evidence="8">Pantothenate synthetase</fullName>
        <shortName evidence="8">PS</shortName>
        <ecNumber evidence="8">6.3.2.1</ecNumber>
    </recommendedName>
    <alternativeName>
        <fullName evidence="8">Pantoate--beta-alanine ligase</fullName>
    </alternativeName>
    <alternativeName>
        <fullName evidence="8">Pantoate-activating enzyme</fullName>
    </alternativeName>
</protein>
<dbReference type="EC" id="6.3.2.1" evidence="8"/>
<dbReference type="FunFam" id="3.30.1300.10:FF:000001">
    <property type="entry name" value="Pantothenate synthetase"/>
    <property type="match status" value="1"/>
</dbReference>
<dbReference type="Gene3D" id="3.40.50.620">
    <property type="entry name" value="HUPs"/>
    <property type="match status" value="1"/>
</dbReference>
<keyword evidence="3 8" id="KW-0436">Ligase</keyword>
<evidence type="ECO:0000313" key="9">
    <source>
        <dbReference type="EMBL" id="HIU63955.1"/>
    </source>
</evidence>